<organism evidence="4 5">
    <name type="scientific">Nocardioides donggukensis</name>
    <dbReference type="NCBI Taxonomy" id="2774019"/>
    <lineage>
        <taxon>Bacteria</taxon>
        <taxon>Bacillati</taxon>
        <taxon>Actinomycetota</taxon>
        <taxon>Actinomycetes</taxon>
        <taxon>Propionibacteriales</taxon>
        <taxon>Nocardioidaceae</taxon>
        <taxon>Nocardioides</taxon>
    </lineage>
</organism>
<protein>
    <submittedName>
        <fullName evidence="4">WYL domain-containing protein</fullName>
    </submittedName>
</protein>
<feature type="domain" description="PafC HTH" evidence="2">
    <location>
        <begin position="7"/>
        <end position="125"/>
    </location>
</feature>
<keyword evidence="5" id="KW-1185">Reference proteome</keyword>
<dbReference type="Pfam" id="PF19187">
    <property type="entry name" value="HTH_PafC"/>
    <property type="match status" value="1"/>
</dbReference>
<name>A0A927K8D1_9ACTN</name>
<feature type="domain" description="WYL" evidence="1">
    <location>
        <begin position="153"/>
        <end position="218"/>
    </location>
</feature>
<evidence type="ECO:0000259" key="1">
    <source>
        <dbReference type="Pfam" id="PF13280"/>
    </source>
</evidence>
<dbReference type="InterPro" id="IPR026881">
    <property type="entry name" value="WYL_dom"/>
</dbReference>
<comment type="caution">
    <text evidence="4">The sequence shown here is derived from an EMBL/GenBank/DDBJ whole genome shotgun (WGS) entry which is preliminary data.</text>
</comment>
<feature type="domain" description="WCX" evidence="3">
    <location>
        <begin position="248"/>
        <end position="319"/>
    </location>
</feature>
<evidence type="ECO:0000313" key="4">
    <source>
        <dbReference type="EMBL" id="MBD8869530.1"/>
    </source>
</evidence>
<dbReference type="InterPro" id="IPR051534">
    <property type="entry name" value="CBASS_pafABC_assoc_protein"/>
</dbReference>
<proteinExistence type="predicted"/>
<dbReference type="PIRSF" id="PIRSF016838">
    <property type="entry name" value="PafC"/>
    <property type="match status" value="1"/>
</dbReference>
<accession>A0A927K8D1</accession>
<gene>
    <name evidence="4" type="ORF">IE331_07830</name>
</gene>
<dbReference type="AlphaFoldDB" id="A0A927K8D1"/>
<dbReference type="PROSITE" id="PS52050">
    <property type="entry name" value="WYL"/>
    <property type="match status" value="1"/>
</dbReference>
<dbReference type="InterPro" id="IPR043839">
    <property type="entry name" value="PafC_HTH"/>
</dbReference>
<sequence>MSAGAKEQVGRLLALVPLIQRRGPMRVADAARELDVDPGQLVKDLRVLVYCGWPGWLPGDLIEVDLDALDGEQVIRITNADYLRAPLRLSPAEASAIIVALRTLRASAEPATLDSLDRALAKLEAAAEDGRAAAHVDVLVPDEARELAGIRSRLDQAVREGRQVRLTYHVPARDENTDRVVDPMSLVDAHGKGYLQGWCHAAEARRLFRLDRIVEAEVLGAAATEHPEEVPVDLSEGLFRPSPDMPVVTLALAPEARWVAEYYPVQDSRETGDGGLEVDLVVADRRWLLRLLLRLAPHAEVREGGELAGEFHDAARAALGLYDDPA</sequence>
<dbReference type="InterPro" id="IPR057727">
    <property type="entry name" value="WCX_dom"/>
</dbReference>
<evidence type="ECO:0000313" key="5">
    <source>
        <dbReference type="Proteomes" id="UP000616839"/>
    </source>
</evidence>
<dbReference type="EMBL" id="JACYXZ010000002">
    <property type="protein sequence ID" value="MBD8869530.1"/>
    <property type="molecule type" value="Genomic_DNA"/>
</dbReference>
<dbReference type="Proteomes" id="UP000616839">
    <property type="component" value="Unassembled WGS sequence"/>
</dbReference>
<dbReference type="Pfam" id="PF13280">
    <property type="entry name" value="WYL"/>
    <property type="match status" value="1"/>
</dbReference>
<dbReference type="PANTHER" id="PTHR34580">
    <property type="match status" value="1"/>
</dbReference>
<dbReference type="RefSeq" id="WP_192142290.1">
    <property type="nucleotide sequence ID" value="NZ_JACYXZ010000002.1"/>
</dbReference>
<dbReference type="InterPro" id="IPR028349">
    <property type="entry name" value="PafC-like"/>
</dbReference>
<reference evidence="4" key="1">
    <citation type="submission" date="2020-09" db="EMBL/GenBank/DDBJ databases">
        <title>Nocardioides sp. strain MJB4 16S ribosomal RNA gene Genome sequencing and assembly.</title>
        <authorList>
            <person name="Kim I."/>
        </authorList>
    </citation>
    <scope>NUCLEOTIDE SEQUENCE</scope>
    <source>
        <strain evidence="4">MJB4</strain>
    </source>
</reference>
<dbReference type="PANTHER" id="PTHR34580:SF1">
    <property type="entry name" value="PROTEIN PAFC"/>
    <property type="match status" value="1"/>
</dbReference>
<dbReference type="Pfam" id="PF25583">
    <property type="entry name" value="WCX"/>
    <property type="match status" value="1"/>
</dbReference>
<evidence type="ECO:0000259" key="3">
    <source>
        <dbReference type="Pfam" id="PF25583"/>
    </source>
</evidence>
<evidence type="ECO:0000259" key="2">
    <source>
        <dbReference type="Pfam" id="PF19187"/>
    </source>
</evidence>